<protein>
    <recommendedName>
        <fullName evidence="1">RNase H type-1 domain-containing protein</fullName>
    </recommendedName>
</protein>
<dbReference type="GO" id="GO:0004523">
    <property type="term" value="F:RNA-DNA hybrid ribonuclease activity"/>
    <property type="evidence" value="ECO:0007669"/>
    <property type="project" value="InterPro"/>
</dbReference>
<dbReference type="GO" id="GO:0003676">
    <property type="term" value="F:nucleic acid binding"/>
    <property type="evidence" value="ECO:0007669"/>
    <property type="project" value="InterPro"/>
</dbReference>
<dbReference type="AlphaFoldDB" id="A0AA39SDG6"/>
<name>A0AA39SDG6_ACESA</name>
<comment type="caution">
    <text evidence="2">The sequence shown here is derived from an EMBL/GenBank/DDBJ whole genome shotgun (WGS) entry which is preliminary data.</text>
</comment>
<dbReference type="PANTHER" id="PTHR47074:SF11">
    <property type="entry name" value="REVERSE TRANSCRIPTASE-LIKE PROTEIN"/>
    <property type="match status" value="1"/>
</dbReference>
<feature type="domain" description="RNase H type-1" evidence="1">
    <location>
        <begin position="44"/>
        <end position="119"/>
    </location>
</feature>
<dbReference type="CDD" id="cd06222">
    <property type="entry name" value="RNase_H_like"/>
    <property type="match status" value="1"/>
</dbReference>
<reference evidence="2" key="1">
    <citation type="journal article" date="2022" name="Plant J.">
        <title>Strategies of tolerance reflected in two North American maple genomes.</title>
        <authorList>
            <person name="McEvoy S.L."/>
            <person name="Sezen U.U."/>
            <person name="Trouern-Trend A."/>
            <person name="McMahon S.M."/>
            <person name="Schaberg P.G."/>
            <person name="Yang J."/>
            <person name="Wegrzyn J.L."/>
            <person name="Swenson N.G."/>
        </authorList>
    </citation>
    <scope>NUCLEOTIDE SEQUENCE</scope>
    <source>
        <strain evidence="2">NS2018</strain>
    </source>
</reference>
<dbReference type="EMBL" id="JAUESC010000381">
    <property type="protein sequence ID" value="KAK0589037.1"/>
    <property type="molecule type" value="Genomic_DNA"/>
</dbReference>
<dbReference type="InterPro" id="IPR052929">
    <property type="entry name" value="RNase_H-like_EbsB-rel"/>
</dbReference>
<dbReference type="Proteomes" id="UP001168877">
    <property type="component" value="Unassembled WGS sequence"/>
</dbReference>
<evidence type="ECO:0000313" key="2">
    <source>
        <dbReference type="EMBL" id="KAK0589037.1"/>
    </source>
</evidence>
<dbReference type="InterPro" id="IPR044730">
    <property type="entry name" value="RNase_H-like_dom_plant"/>
</dbReference>
<reference evidence="2" key="2">
    <citation type="submission" date="2023-06" db="EMBL/GenBank/DDBJ databases">
        <authorList>
            <person name="Swenson N.G."/>
            <person name="Wegrzyn J.L."/>
            <person name="Mcevoy S.L."/>
        </authorList>
    </citation>
    <scope>NUCLEOTIDE SEQUENCE</scope>
    <source>
        <strain evidence="2">NS2018</strain>
        <tissue evidence="2">Leaf</tissue>
    </source>
</reference>
<dbReference type="PANTHER" id="PTHR47074">
    <property type="entry name" value="BNAC02G40300D PROTEIN"/>
    <property type="match status" value="1"/>
</dbReference>
<evidence type="ECO:0000259" key="1">
    <source>
        <dbReference type="Pfam" id="PF13456"/>
    </source>
</evidence>
<sequence>MVADFVDYEYPIKEYSTGFQNQWFESLKTSSVWLPPPEGILELNTDVAVRSGRGLVVVGAVIRDCKGLVVASLANQLVGFFEAEVGEFVALKEGVLLAKRLGLKGIVAKVDASNVAMCSSVNHHFSGLASWVVMDITGLFQQMSTYLS</sequence>
<evidence type="ECO:0000313" key="3">
    <source>
        <dbReference type="Proteomes" id="UP001168877"/>
    </source>
</evidence>
<keyword evidence="3" id="KW-1185">Reference proteome</keyword>
<accession>A0AA39SDG6</accession>
<dbReference type="Pfam" id="PF13456">
    <property type="entry name" value="RVT_3"/>
    <property type="match status" value="1"/>
</dbReference>
<organism evidence="2 3">
    <name type="scientific">Acer saccharum</name>
    <name type="common">Sugar maple</name>
    <dbReference type="NCBI Taxonomy" id="4024"/>
    <lineage>
        <taxon>Eukaryota</taxon>
        <taxon>Viridiplantae</taxon>
        <taxon>Streptophyta</taxon>
        <taxon>Embryophyta</taxon>
        <taxon>Tracheophyta</taxon>
        <taxon>Spermatophyta</taxon>
        <taxon>Magnoliopsida</taxon>
        <taxon>eudicotyledons</taxon>
        <taxon>Gunneridae</taxon>
        <taxon>Pentapetalae</taxon>
        <taxon>rosids</taxon>
        <taxon>malvids</taxon>
        <taxon>Sapindales</taxon>
        <taxon>Sapindaceae</taxon>
        <taxon>Hippocastanoideae</taxon>
        <taxon>Acereae</taxon>
        <taxon>Acer</taxon>
    </lineage>
</organism>
<dbReference type="InterPro" id="IPR002156">
    <property type="entry name" value="RNaseH_domain"/>
</dbReference>
<gene>
    <name evidence="2" type="ORF">LWI29_008793</name>
</gene>
<proteinExistence type="predicted"/>